<sequence length="256" mass="28943">MVEEILTIIDKNHPPSPSKSHILEDVLKPQCVKYLEGEYKKKYDAKIRKMKALEEQLVKCRAELATMVTSAFLQSHQMDHLHIELMDAQVTINQHAKDHHIIDEKLIAIENENKRLQSLLVIEEFKKSVAFKMIVQDHIQEARDHIYGVEVKALELECMEEGFIRGTIRFDHVCYVMSCYEEILSDTGEALSATASQSDRETTPMGFDLRLPDSVTIANEAEPKSAVEDTASDGAKKAGSEAKGMRRDLADRTMAA</sequence>
<evidence type="ECO:0000313" key="3">
    <source>
        <dbReference type="EMBL" id="KAL0913378.1"/>
    </source>
</evidence>
<dbReference type="Proteomes" id="UP001552299">
    <property type="component" value="Unassembled WGS sequence"/>
</dbReference>
<proteinExistence type="predicted"/>
<reference evidence="3 4" key="1">
    <citation type="journal article" date="2024" name="Plant Biotechnol. J.">
        <title>Dendrobium thyrsiflorum genome and its molecular insights into genes involved in important horticultural traits.</title>
        <authorList>
            <person name="Chen B."/>
            <person name="Wang J.Y."/>
            <person name="Zheng P.J."/>
            <person name="Li K.L."/>
            <person name="Liang Y.M."/>
            <person name="Chen X.F."/>
            <person name="Zhang C."/>
            <person name="Zhao X."/>
            <person name="He X."/>
            <person name="Zhang G.Q."/>
            <person name="Liu Z.J."/>
            <person name="Xu Q."/>
        </authorList>
    </citation>
    <scope>NUCLEOTIDE SEQUENCE [LARGE SCALE GENOMIC DNA]</scope>
    <source>
        <strain evidence="3">GZMU011</strain>
    </source>
</reference>
<feature type="compositionally biased region" description="Basic and acidic residues" evidence="2">
    <location>
        <begin position="234"/>
        <end position="256"/>
    </location>
</feature>
<gene>
    <name evidence="3" type="ORF">M5K25_016836</name>
</gene>
<feature type="region of interest" description="Disordered" evidence="2">
    <location>
        <begin position="218"/>
        <end position="256"/>
    </location>
</feature>
<feature type="coiled-coil region" evidence="1">
    <location>
        <begin position="36"/>
        <end position="63"/>
    </location>
</feature>
<keyword evidence="4" id="KW-1185">Reference proteome</keyword>
<protein>
    <submittedName>
        <fullName evidence="3">Uncharacterized protein</fullName>
    </submittedName>
</protein>
<dbReference type="AlphaFoldDB" id="A0ABD0UT40"/>
<dbReference type="EMBL" id="JANQDX010000013">
    <property type="protein sequence ID" value="KAL0913378.1"/>
    <property type="molecule type" value="Genomic_DNA"/>
</dbReference>
<keyword evidence="1" id="KW-0175">Coiled coil</keyword>
<accession>A0ABD0UT40</accession>
<name>A0ABD0UT40_DENTH</name>
<organism evidence="3 4">
    <name type="scientific">Dendrobium thyrsiflorum</name>
    <name type="common">Pinecone-like raceme dendrobium</name>
    <name type="synonym">Orchid</name>
    <dbReference type="NCBI Taxonomy" id="117978"/>
    <lineage>
        <taxon>Eukaryota</taxon>
        <taxon>Viridiplantae</taxon>
        <taxon>Streptophyta</taxon>
        <taxon>Embryophyta</taxon>
        <taxon>Tracheophyta</taxon>
        <taxon>Spermatophyta</taxon>
        <taxon>Magnoliopsida</taxon>
        <taxon>Liliopsida</taxon>
        <taxon>Asparagales</taxon>
        <taxon>Orchidaceae</taxon>
        <taxon>Epidendroideae</taxon>
        <taxon>Malaxideae</taxon>
        <taxon>Dendrobiinae</taxon>
        <taxon>Dendrobium</taxon>
    </lineage>
</organism>
<evidence type="ECO:0000313" key="4">
    <source>
        <dbReference type="Proteomes" id="UP001552299"/>
    </source>
</evidence>
<evidence type="ECO:0000256" key="2">
    <source>
        <dbReference type="SAM" id="MobiDB-lite"/>
    </source>
</evidence>
<evidence type="ECO:0000256" key="1">
    <source>
        <dbReference type="SAM" id="Coils"/>
    </source>
</evidence>
<comment type="caution">
    <text evidence="3">The sequence shown here is derived from an EMBL/GenBank/DDBJ whole genome shotgun (WGS) entry which is preliminary data.</text>
</comment>